<dbReference type="eggNOG" id="ENOG50346CY">
    <property type="taxonomic scope" value="Bacteria"/>
</dbReference>
<dbReference type="HOGENOM" id="CLU_1650168_0_0_5"/>
<dbReference type="KEGG" id="mpo:Mpop_2714"/>
<name>B1ZD00_METPB</name>
<dbReference type="STRING" id="441620.Mpop_2714"/>
<protein>
    <submittedName>
        <fullName evidence="1">Uncharacterized protein</fullName>
    </submittedName>
</protein>
<gene>
    <name evidence="1" type="ordered locus">Mpop_2714</name>
</gene>
<dbReference type="Proteomes" id="UP000007136">
    <property type="component" value="Chromosome"/>
</dbReference>
<proteinExistence type="predicted"/>
<evidence type="ECO:0000313" key="1">
    <source>
        <dbReference type="EMBL" id="ACB80869.1"/>
    </source>
</evidence>
<reference evidence="1" key="1">
    <citation type="submission" date="2008-04" db="EMBL/GenBank/DDBJ databases">
        <title>Complete sequence of chromosome of Methylobacterium populi BJ001.</title>
        <authorList>
            <consortium name="US DOE Joint Genome Institute"/>
            <person name="Copeland A."/>
            <person name="Lucas S."/>
            <person name="Lapidus A."/>
            <person name="Glavina del Rio T."/>
            <person name="Dalin E."/>
            <person name="Tice H."/>
            <person name="Bruce D."/>
            <person name="Goodwin L."/>
            <person name="Pitluck S."/>
            <person name="Chertkov O."/>
            <person name="Brettin T."/>
            <person name="Detter J.C."/>
            <person name="Han C."/>
            <person name="Kuske C.R."/>
            <person name="Schmutz J."/>
            <person name="Larimer F."/>
            <person name="Land M."/>
            <person name="Hauser L."/>
            <person name="Kyrpides N."/>
            <person name="Mikhailova N."/>
            <person name="Marx C."/>
            <person name="Richardson P."/>
        </authorList>
    </citation>
    <scope>NUCLEOTIDE SEQUENCE [LARGE SCALE GENOMIC DNA]</scope>
    <source>
        <strain evidence="1">BJ001</strain>
    </source>
</reference>
<dbReference type="RefSeq" id="WP_012454591.1">
    <property type="nucleotide sequence ID" value="NC_010725.1"/>
</dbReference>
<dbReference type="AlphaFoldDB" id="B1ZD00"/>
<organism evidence="1 2">
    <name type="scientific">Methylorubrum populi (strain ATCC BAA-705 / NCIMB 13946 / BJ001)</name>
    <name type="common">Methylobacterium populi</name>
    <dbReference type="NCBI Taxonomy" id="441620"/>
    <lineage>
        <taxon>Bacteria</taxon>
        <taxon>Pseudomonadati</taxon>
        <taxon>Pseudomonadota</taxon>
        <taxon>Alphaproteobacteria</taxon>
        <taxon>Hyphomicrobiales</taxon>
        <taxon>Methylobacteriaceae</taxon>
        <taxon>Methylorubrum</taxon>
    </lineage>
</organism>
<sequence length="160" mass="18731">MSRRRLDAEERAPCGVLGLTEVSTYAGRERAGLVDLGDCLVVRPAPWRLVIWEPLRTKAPSPALAQPFCCYIRTVIFYLRPYVLRPWSKLWRDGQGRLRATEPGAYEQWDRVETRLAYHDVVEFEGELFDVWGGTVKWARNRWWMCRTARRLPDECRFAA</sequence>
<dbReference type="EMBL" id="CP001029">
    <property type="protein sequence ID" value="ACB80869.1"/>
    <property type="molecule type" value="Genomic_DNA"/>
</dbReference>
<dbReference type="OrthoDB" id="8456266at2"/>
<evidence type="ECO:0000313" key="2">
    <source>
        <dbReference type="Proteomes" id="UP000007136"/>
    </source>
</evidence>
<accession>B1ZD00</accession>